<dbReference type="STRING" id="1358809.S7W5I6"/>
<keyword evidence="2" id="KW-0677">Repeat</keyword>
<dbReference type="PROSITE" id="PS51450">
    <property type="entry name" value="LRR"/>
    <property type="match status" value="5"/>
</dbReference>
<dbReference type="SUPFAM" id="SSF52058">
    <property type="entry name" value="L domain-like"/>
    <property type="match status" value="2"/>
</dbReference>
<dbReference type="Proteomes" id="UP000014978">
    <property type="component" value="Unassembled WGS sequence"/>
</dbReference>
<dbReference type="InterPro" id="IPR032675">
    <property type="entry name" value="LRR_dom_sf"/>
</dbReference>
<dbReference type="PANTHER" id="PTHR48051:SF1">
    <property type="entry name" value="RAS SUPPRESSOR PROTEIN 1"/>
    <property type="match status" value="1"/>
</dbReference>
<dbReference type="PANTHER" id="PTHR48051">
    <property type="match status" value="1"/>
</dbReference>
<sequence length="847" mass="98299">MIICYLLQIILYFCLRNATLTNPIDIYFLQEEALMKFIENNAKEKAARIQNYINTSYCYGLNIDCTTLKIRFEPLRKVSTFPKIFCELNLIKELIISNCGITTLPQEFSKFKNLRILDLSQNRFYCIPDVIFNLPNLFKLNMSNNCIIFIPDGIANLKELNILDLNNNYIKSIPDIFNDLKQLKVVFLTCNGRSLDREDSARNIIDQTLKNISTATESLKAGGCNLYHLPLDFNVCNALVLSLEENNLSSLPQTFEQFSVLRILNLARNNFTMIPNELLNLKDLEMLSFSGNKIIAVVFLPTNFMNLNSLYLSKNNIAYVSIYDGALRNLTELHIYENNIEKITIFKGNNHTLDGNYLLFPDILELCITFQGLDKIDYLRYFKNVTSCDLSFLTLCSSSMIDIKERFDFFLDFTQIKELHITNSKLFFIPEVFTKIPTLKLLDLSDNTLSCISENVSCFNLDILNLKNNKIQKISKNFFTLSNIKNLYLSNNSLENIPPLNENLRSKQYICIDNNPLDIFGRGGYLGILEIPPTWVDSISVAEIGNTAFLNAMCTSRLMWEANKLGLGWNIQKIRNMKPISVEKHKLQYEELRNIFIEITSQLDDEILKNRSLRYLDVIYKKVEEEGIQNTMGESYRDTIKDYLEAFIIMLSKENRETIKNALEILSPSFDVCYDGQMENFFQIFRKYRNIDYDDFSKVVEIFLDGLKNDALIYVTTSNTYIENVQILQCWKMKLSQVLGFFHEKHLFQSTIPYSLLRSSNYVIYQFFKKFSVDNAIRELQILTNSKELYITKVAEFLYSRNAVNNTTYKMYFDCEGVADDMLISGIEEDGIVAYLYLNNYLSYISN</sequence>
<evidence type="ECO:0000256" key="2">
    <source>
        <dbReference type="ARBA" id="ARBA00022737"/>
    </source>
</evidence>
<keyword evidence="1" id="KW-0433">Leucine-rich repeat</keyword>
<dbReference type="Gene3D" id="3.80.10.10">
    <property type="entry name" value="Ribonuclease Inhibitor"/>
    <property type="match status" value="3"/>
</dbReference>
<dbReference type="InParanoid" id="S7W5I6"/>
<evidence type="ECO:0000259" key="4">
    <source>
        <dbReference type="Pfam" id="PF23598"/>
    </source>
</evidence>
<dbReference type="InterPro" id="IPR001611">
    <property type="entry name" value="Leu-rich_rpt"/>
</dbReference>
<reference evidence="6" key="1">
    <citation type="journal article" date="2013" name="PLoS Genet.">
        <title>The genome of Spraguea lophii and the basis of host-microsporidian interactions.</title>
        <authorList>
            <person name="Campbell S.E."/>
            <person name="Williams T.A."/>
            <person name="Yousuf A."/>
            <person name="Soanes D.M."/>
            <person name="Paszkiewicz K.H."/>
            <person name="Williams B.A.P."/>
        </authorList>
    </citation>
    <scope>NUCLEOTIDE SEQUENCE [LARGE SCALE GENOMIC DNA]</scope>
    <source>
        <strain evidence="6">42_110</strain>
    </source>
</reference>
<dbReference type="SMART" id="SM00365">
    <property type="entry name" value="LRR_SD22"/>
    <property type="match status" value="6"/>
</dbReference>
<dbReference type="HOGENOM" id="CLU_016141_0_0_1"/>
<evidence type="ECO:0000256" key="3">
    <source>
        <dbReference type="SAM" id="SignalP"/>
    </source>
</evidence>
<dbReference type="VEuPathDB" id="MicrosporidiaDB:SLOPH_2360"/>
<accession>S7W5I6</accession>
<dbReference type="InterPro" id="IPR055414">
    <property type="entry name" value="LRR_R13L4/SHOC2-like"/>
</dbReference>
<dbReference type="Pfam" id="PF23598">
    <property type="entry name" value="LRR_14"/>
    <property type="match status" value="1"/>
</dbReference>
<evidence type="ECO:0000256" key="1">
    <source>
        <dbReference type="ARBA" id="ARBA00022614"/>
    </source>
</evidence>
<feature type="signal peptide" evidence="3">
    <location>
        <begin position="1"/>
        <end position="21"/>
    </location>
</feature>
<dbReference type="GO" id="GO:0005737">
    <property type="term" value="C:cytoplasm"/>
    <property type="evidence" value="ECO:0007669"/>
    <property type="project" value="TreeGrafter"/>
</dbReference>
<protein>
    <submittedName>
        <fullName evidence="5">Leucine rich repeat protein</fullName>
    </submittedName>
</protein>
<feature type="chain" id="PRO_5004558743" evidence="3">
    <location>
        <begin position="22"/>
        <end position="847"/>
    </location>
</feature>
<evidence type="ECO:0000313" key="5">
    <source>
        <dbReference type="EMBL" id="EPR78055.1"/>
    </source>
</evidence>
<dbReference type="InterPro" id="IPR050216">
    <property type="entry name" value="LRR_domain-containing"/>
</dbReference>
<dbReference type="OrthoDB" id="266138at2759"/>
<feature type="domain" description="Disease resistance R13L4/SHOC-2-like LRR" evidence="4">
    <location>
        <begin position="86"/>
        <end position="191"/>
    </location>
</feature>
<dbReference type="EMBL" id="ATCN01001066">
    <property type="protein sequence ID" value="EPR78055.1"/>
    <property type="molecule type" value="Genomic_DNA"/>
</dbReference>
<keyword evidence="3" id="KW-0732">Signal</keyword>
<gene>
    <name evidence="5" type="ORF">SLOPH_2360</name>
</gene>
<dbReference type="AlphaFoldDB" id="S7W5I6"/>
<evidence type="ECO:0000313" key="6">
    <source>
        <dbReference type="Proteomes" id="UP000014978"/>
    </source>
</evidence>
<dbReference type="InterPro" id="IPR003591">
    <property type="entry name" value="Leu-rich_rpt_typical-subtyp"/>
</dbReference>
<dbReference type="SMART" id="SM00369">
    <property type="entry name" value="LRR_TYP"/>
    <property type="match status" value="9"/>
</dbReference>
<proteinExistence type="predicted"/>
<name>S7W5I6_SPRLO</name>
<keyword evidence="6" id="KW-1185">Reference proteome</keyword>
<comment type="caution">
    <text evidence="5">The sequence shown here is derived from an EMBL/GenBank/DDBJ whole genome shotgun (WGS) entry which is preliminary data.</text>
</comment>
<organism evidence="5 6">
    <name type="scientific">Spraguea lophii (strain 42_110)</name>
    <name type="common">Microsporidian parasite</name>
    <dbReference type="NCBI Taxonomy" id="1358809"/>
    <lineage>
        <taxon>Eukaryota</taxon>
        <taxon>Fungi</taxon>
        <taxon>Fungi incertae sedis</taxon>
        <taxon>Microsporidia</taxon>
        <taxon>Spragueidae</taxon>
        <taxon>Spraguea</taxon>
    </lineage>
</organism>